<evidence type="ECO:0000313" key="2">
    <source>
        <dbReference type="EnsemblProtists" id="EOD08796"/>
    </source>
</evidence>
<feature type="region of interest" description="Disordered" evidence="1">
    <location>
        <begin position="1"/>
        <end position="74"/>
    </location>
</feature>
<dbReference type="HOGENOM" id="CLU_2692976_0_0_1"/>
<dbReference type="AlphaFoldDB" id="A0A0D3IC11"/>
<evidence type="ECO:0000313" key="3">
    <source>
        <dbReference type="Proteomes" id="UP000013827"/>
    </source>
</evidence>
<dbReference type="PaxDb" id="2903-EOD08796"/>
<dbReference type="KEGG" id="ehx:EMIHUDRAFT_217052"/>
<feature type="compositionally biased region" description="Polar residues" evidence="1">
    <location>
        <begin position="64"/>
        <end position="74"/>
    </location>
</feature>
<evidence type="ECO:0000256" key="1">
    <source>
        <dbReference type="SAM" id="MobiDB-lite"/>
    </source>
</evidence>
<keyword evidence="3" id="KW-1185">Reference proteome</keyword>
<reference evidence="2" key="2">
    <citation type="submission" date="2024-10" db="UniProtKB">
        <authorList>
            <consortium name="EnsemblProtists"/>
        </authorList>
    </citation>
    <scope>IDENTIFICATION</scope>
</reference>
<organism evidence="2 3">
    <name type="scientific">Emiliania huxleyi (strain CCMP1516)</name>
    <dbReference type="NCBI Taxonomy" id="280463"/>
    <lineage>
        <taxon>Eukaryota</taxon>
        <taxon>Haptista</taxon>
        <taxon>Haptophyta</taxon>
        <taxon>Prymnesiophyceae</taxon>
        <taxon>Isochrysidales</taxon>
        <taxon>Noelaerhabdaceae</taxon>
        <taxon>Emiliania</taxon>
    </lineage>
</organism>
<dbReference type="Proteomes" id="UP000013827">
    <property type="component" value="Unassembled WGS sequence"/>
</dbReference>
<name>A0A0D3IC11_EMIH1</name>
<dbReference type="GeneID" id="17254967"/>
<dbReference type="RefSeq" id="XP_005761225.1">
    <property type="nucleotide sequence ID" value="XM_005761168.1"/>
</dbReference>
<sequence>MLASDGEPKELGEIGRAETFHLEQAGRLAPKPTRQPGPPPCLAATAFGTEGTTPSRGNSGLGSKFSSTADTGML</sequence>
<dbReference type="EnsemblProtists" id="EOD08796">
    <property type="protein sequence ID" value="EOD08796"/>
    <property type="gene ID" value="EMIHUDRAFT_217052"/>
</dbReference>
<accession>A0A0D3IC11</accession>
<reference evidence="3" key="1">
    <citation type="journal article" date="2013" name="Nature">
        <title>Pan genome of the phytoplankton Emiliania underpins its global distribution.</title>
        <authorList>
            <person name="Read B.A."/>
            <person name="Kegel J."/>
            <person name="Klute M.J."/>
            <person name="Kuo A."/>
            <person name="Lefebvre S.C."/>
            <person name="Maumus F."/>
            <person name="Mayer C."/>
            <person name="Miller J."/>
            <person name="Monier A."/>
            <person name="Salamov A."/>
            <person name="Young J."/>
            <person name="Aguilar M."/>
            <person name="Claverie J.M."/>
            <person name="Frickenhaus S."/>
            <person name="Gonzalez K."/>
            <person name="Herman E.K."/>
            <person name="Lin Y.C."/>
            <person name="Napier J."/>
            <person name="Ogata H."/>
            <person name="Sarno A.F."/>
            <person name="Shmutz J."/>
            <person name="Schroeder D."/>
            <person name="de Vargas C."/>
            <person name="Verret F."/>
            <person name="von Dassow P."/>
            <person name="Valentin K."/>
            <person name="Van de Peer Y."/>
            <person name="Wheeler G."/>
            <person name="Dacks J.B."/>
            <person name="Delwiche C.F."/>
            <person name="Dyhrman S.T."/>
            <person name="Glockner G."/>
            <person name="John U."/>
            <person name="Richards T."/>
            <person name="Worden A.Z."/>
            <person name="Zhang X."/>
            <person name="Grigoriev I.V."/>
            <person name="Allen A.E."/>
            <person name="Bidle K."/>
            <person name="Borodovsky M."/>
            <person name="Bowler C."/>
            <person name="Brownlee C."/>
            <person name="Cock J.M."/>
            <person name="Elias M."/>
            <person name="Gladyshev V.N."/>
            <person name="Groth M."/>
            <person name="Guda C."/>
            <person name="Hadaegh A."/>
            <person name="Iglesias-Rodriguez M.D."/>
            <person name="Jenkins J."/>
            <person name="Jones B.M."/>
            <person name="Lawson T."/>
            <person name="Leese F."/>
            <person name="Lindquist E."/>
            <person name="Lobanov A."/>
            <person name="Lomsadze A."/>
            <person name="Malik S.B."/>
            <person name="Marsh M.E."/>
            <person name="Mackinder L."/>
            <person name="Mock T."/>
            <person name="Mueller-Roeber B."/>
            <person name="Pagarete A."/>
            <person name="Parker M."/>
            <person name="Probert I."/>
            <person name="Quesneville H."/>
            <person name="Raines C."/>
            <person name="Rensing S.A."/>
            <person name="Riano-Pachon D.M."/>
            <person name="Richier S."/>
            <person name="Rokitta S."/>
            <person name="Shiraiwa Y."/>
            <person name="Soanes D.M."/>
            <person name="van der Giezen M."/>
            <person name="Wahlund T.M."/>
            <person name="Williams B."/>
            <person name="Wilson W."/>
            <person name="Wolfe G."/>
            <person name="Wurch L.L."/>
        </authorList>
    </citation>
    <scope>NUCLEOTIDE SEQUENCE</scope>
</reference>
<proteinExistence type="predicted"/>
<feature type="compositionally biased region" description="Basic and acidic residues" evidence="1">
    <location>
        <begin position="1"/>
        <end position="21"/>
    </location>
</feature>
<protein>
    <submittedName>
        <fullName evidence="2">Uncharacterized protein</fullName>
    </submittedName>
</protein>